<comment type="caution">
    <text evidence="1">The sequence shown here is derived from an EMBL/GenBank/DDBJ whole genome shotgun (WGS) entry which is preliminary data.</text>
</comment>
<protein>
    <submittedName>
        <fullName evidence="1">Uncharacterized protein</fullName>
    </submittedName>
</protein>
<organism evidence="1 2">
    <name type="scientific">Rhizoclosmatium globosum</name>
    <dbReference type="NCBI Taxonomy" id="329046"/>
    <lineage>
        <taxon>Eukaryota</taxon>
        <taxon>Fungi</taxon>
        <taxon>Fungi incertae sedis</taxon>
        <taxon>Chytridiomycota</taxon>
        <taxon>Chytridiomycota incertae sedis</taxon>
        <taxon>Chytridiomycetes</taxon>
        <taxon>Chytridiales</taxon>
        <taxon>Chytriomycetaceae</taxon>
        <taxon>Rhizoclosmatium</taxon>
    </lineage>
</organism>
<evidence type="ECO:0000313" key="2">
    <source>
        <dbReference type="Proteomes" id="UP000193642"/>
    </source>
</evidence>
<sequence>MSVTFNGGTFERFLGPGQDCYLADLVVADPTSAQLRCLTFSLPATVTVPSNDYNKDNTLVNQMTFVDTSPTCGGSDLVSRLSLAYGHNATGLKFDASFNQDATPYDVLYLRAGFDVSKHTGKRRDLNTECAIEWIPTNRLKSTEYVLEYKNPVCGVSAPKLIDDSAENLVLLDSASVYENQMISLTGGDFQTVLSQAYGVSAETIKSHFISDVKFNITVSSNPDSPNAENSCVYDYIAVDRKFLSRVYSLVDYAIGNQAILPASNGGRRAPGDISFHYFDKSFSPTTTIASTAISTTLSTSTMASSSAVVSTTLDSSTISVNAATAVASISASTVIPSVSTTSAIASVKGSAVTTIADSIAYNAVSTTVAIPTVVPTGYVAPTGNVRPTAYGVPAAVNNIYKSASAGVVGLVSAFMVSLLFAF</sequence>
<accession>A0A1Y2AN30</accession>
<reference evidence="1 2" key="1">
    <citation type="submission" date="2016-07" db="EMBL/GenBank/DDBJ databases">
        <title>Pervasive Adenine N6-methylation of Active Genes in Fungi.</title>
        <authorList>
            <consortium name="DOE Joint Genome Institute"/>
            <person name="Mondo S.J."/>
            <person name="Dannebaum R.O."/>
            <person name="Kuo R.C."/>
            <person name="Labutti K."/>
            <person name="Haridas S."/>
            <person name="Kuo A."/>
            <person name="Salamov A."/>
            <person name="Ahrendt S.R."/>
            <person name="Lipzen A."/>
            <person name="Sullivan W."/>
            <person name="Andreopoulos W.B."/>
            <person name="Clum A."/>
            <person name="Lindquist E."/>
            <person name="Daum C."/>
            <person name="Ramamoorthy G.K."/>
            <person name="Gryganskyi A."/>
            <person name="Culley D."/>
            <person name="Magnuson J.K."/>
            <person name="James T.Y."/>
            <person name="O'Malley M.A."/>
            <person name="Stajich J.E."/>
            <person name="Spatafora J.W."/>
            <person name="Visel A."/>
            <person name="Grigoriev I.V."/>
        </authorList>
    </citation>
    <scope>NUCLEOTIDE SEQUENCE [LARGE SCALE GENOMIC DNA]</scope>
    <source>
        <strain evidence="1 2">JEL800</strain>
    </source>
</reference>
<name>A0A1Y2AN30_9FUNG</name>
<dbReference type="EMBL" id="MCGO01000154">
    <property type="protein sequence ID" value="ORY23906.1"/>
    <property type="molecule type" value="Genomic_DNA"/>
</dbReference>
<gene>
    <name evidence="1" type="ORF">BCR33DRAFT_775127</name>
</gene>
<keyword evidence="2" id="KW-1185">Reference proteome</keyword>
<proteinExistence type="predicted"/>
<evidence type="ECO:0000313" key="1">
    <source>
        <dbReference type="EMBL" id="ORY23906.1"/>
    </source>
</evidence>
<dbReference type="Proteomes" id="UP000193642">
    <property type="component" value="Unassembled WGS sequence"/>
</dbReference>
<dbReference type="AlphaFoldDB" id="A0A1Y2AN30"/>